<comment type="caution">
    <text evidence="1">The sequence shown here is derived from an EMBL/GenBank/DDBJ whole genome shotgun (WGS) entry which is preliminary data.</text>
</comment>
<protein>
    <submittedName>
        <fullName evidence="1">Uncharacterized protein</fullName>
    </submittedName>
</protein>
<name>A0A401FSR0_9BACT</name>
<organism evidence="1 2">
    <name type="scientific">Desulfonema ishimotonii</name>
    <dbReference type="NCBI Taxonomy" id="45657"/>
    <lineage>
        <taxon>Bacteria</taxon>
        <taxon>Pseudomonadati</taxon>
        <taxon>Thermodesulfobacteriota</taxon>
        <taxon>Desulfobacteria</taxon>
        <taxon>Desulfobacterales</taxon>
        <taxon>Desulfococcaceae</taxon>
        <taxon>Desulfonema</taxon>
    </lineage>
</organism>
<gene>
    <name evidence="1" type="ORF">DENIS_0940</name>
</gene>
<sequence length="321" mass="36188">MAEIRSVLCSRNMAFHDRRLSWGAKLSAYADEMGRLPDGATPVFIELIPDIPFPDGAVVIDHHGERAGRDEPTALGQVADLLDIRLNRRQQLISANDRGHIRGMEAMGATPDEIMEIRALDRKAQGVTEEDERLAQETVEKCLEIVGPSGVIIHSLTNRTSAVTDRIYGQFRHIFIYTPDGQMHYFGTGHMVGQLRKCYEKFQGTNPSAEFWFGVDLPDYGFFGTDTPLDKEEIQEMTQRKSCSHHLFMFPFTVTPKDRAADFMETVPSALGSGWLAKAFDPTAGNPGYSEYFYFHHFVRDALYSGADGDDDFPLMKYLYL</sequence>
<dbReference type="Proteomes" id="UP000288096">
    <property type="component" value="Unassembled WGS sequence"/>
</dbReference>
<evidence type="ECO:0000313" key="2">
    <source>
        <dbReference type="Proteomes" id="UP000288096"/>
    </source>
</evidence>
<evidence type="ECO:0000313" key="1">
    <source>
        <dbReference type="EMBL" id="GBC59998.1"/>
    </source>
</evidence>
<proteinExistence type="predicted"/>
<keyword evidence="2" id="KW-1185">Reference proteome</keyword>
<reference evidence="2" key="2">
    <citation type="submission" date="2019-01" db="EMBL/GenBank/DDBJ databases">
        <title>Genome sequence of Desulfonema ishimotonii strain Tokyo 01.</title>
        <authorList>
            <person name="Fukui M."/>
        </authorList>
    </citation>
    <scope>NUCLEOTIDE SEQUENCE [LARGE SCALE GENOMIC DNA]</scope>
    <source>
        <strain evidence="2">Tokyo 01</strain>
    </source>
</reference>
<accession>A0A401FSR0</accession>
<dbReference type="EMBL" id="BEXT01000001">
    <property type="protein sequence ID" value="GBC59998.1"/>
    <property type="molecule type" value="Genomic_DNA"/>
</dbReference>
<reference evidence="2" key="1">
    <citation type="submission" date="2017-11" db="EMBL/GenBank/DDBJ databases">
        <authorList>
            <person name="Watanabe M."/>
            <person name="Kojima H."/>
        </authorList>
    </citation>
    <scope>NUCLEOTIDE SEQUENCE [LARGE SCALE GENOMIC DNA]</scope>
    <source>
        <strain evidence="2">Tokyo 01</strain>
    </source>
</reference>
<dbReference type="AlphaFoldDB" id="A0A401FSR0"/>